<dbReference type="AlphaFoldDB" id="A0A9W9ZIR6"/>
<evidence type="ECO:0000313" key="3">
    <source>
        <dbReference type="Proteomes" id="UP001163046"/>
    </source>
</evidence>
<proteinExistence type="predicted"/>
<evidence type="ECO:0000256" key="1">
    <source>
        <dbReference type="SAM" id="MobiDB-lite"/>
    </source>
</evidence>
<dbReference type="Proteomes" id="UP001163046">
    <property type="component" value="Unassembled WGS sequence"/>
</dbReference>
<organism evidence="2 3">
    <name type="scientific">Desmophyllum pertusum</name>
    <dbReference type="NCBI Taxonomy" id="174260"/>
    <lineage>
        <taxon>Eukaryota</taxon>
        <taxon>Metazoa</taxon>
        <taxon>Cnidaria</taxon>
        <taxon>Anthozoa</taxon>
        <taxon>Hexacorallia</taxon>
        <taxon>Scleractinia</taxon>
        <taxon>Caryophylliina</taxon>
        <taxon>Caryophylliidae</taxon>
        <taxon>Desmophyllum</taxon>
    </lineage>
</organism>
<reference evidence="2" key="1">
    <citation type="submission" date="2023-01" db="EMBL/GenBank/DDBJ databases">
        <title>Genome assembly of the deep-sea coral Lophelia pertusa.</title>
        <authorList>
            <person name="Herrera S."/>
            <person name="Cordes E."/>
        </authorList>
    </citation>
    <scope>NUCLEOTIDE SEQUENCE</scope>
    <source>
        <strain evidence="2">USNM1676648</strain>
        <tissue evidence="2">Polyp</tissue>
    </source>
</reference>
<comment type="caution">
    <text evidence="2">The sequence shown here is derived from an EMBL/GenBank/DDBJ whole genome shotgun (WGS) entry which is preliminary data.</text>
</comment>
<sequence>MDLRLIVELDGFQYGPDPSVLKRIVLQPLHASPNGIFAFQTDFLLHDPIQAHQTYCYAASSFDISLPHAVNTSFSDLFQPENQPPGFSTAYSSTDQANLTNREAVDISIEYNHEPSIVQPSSPVQQIPSEPQEEFETSEDSSLEAILPIDSSRVQSGPHIALEVENVSGTDARERNQTANTGIAFHPQQILEMARVISILAEDSVKSILEENATVFFT</sequence>
<dbReference type="EMBL" id="MU825931">
    <property type="protein sequence ID" value="KAJ7382266.1"/>
    <property type="molecule type" value="Genomic_DNA"/>
</dbReference>
<evidence type="ECO:0000313" key="2">
    <source>
        <dbReference type="EMBL" id="KAJ7382266.1"/>
    </source>
</evidence>
<feature type="region of interest" description="Disordered" evidence="1">
    <location>
        <begin position="118"/>
        <end position="138"/>
    </location>
</feature>
<protein>
    <submittedName>
        <fullName evidence="2">Uncharacterized protein</fullName>
    </submittedName>
</protein>
<accession>A0A9W9ZIR6</accession>
<keyword evidence="3" id="KW-1185">Reference proteome</keyword>
<feature type="compositionally biased region" description="Polar residues" evidence="1">
    <location>
        <begin position="118"/>
        <end position="129"/>
    </location>
</feature>
<name>A0A9W9ZIR6_9CNID</name>
<gene>
    <name evidence="2" type="ORF">OS493_036169</name>
</gene>